<dbReference type="WBParaSite" id="jg19665.1">
    <property type="protein sequence ID" value="jg19665.1"/>
    <property type="gene ID" value="jg19665"/>
</dbReference>
<dbReference type="InterPro" id="IPR036739">
    <property type="entry name" value="SLC41_membr_dom_sf"/>
</dbReference>
<keyword evidence="3" id="KW-0813">Transport</keyword>
<feature type="transmembrane region" description="Helical" evidence="9">
    <location>
        <begin position="125"/>
        <end position="152"/>
    </location>
</feature>
<dbReference type="PANTHER" id="PTHR16228">
    <property type="entry name" value="DIVALENT CATION TRANSPORTER SOLUTE CARRIER FAMILY 41"/>
    <property type="match status" value="1"/>
</dbReference>
<evidence type="ECO:0000256" key="6">
    <source>
        <dbReference type="ARBA" id="ARBA00022989"/>
    </source>
</evidence>
<keyword evidence="8 9" id="KW-0472">Membrane</keyword>
<feature type="transmembrane region" description="Helical" evidence="9">
    <location>
        <begin position="383"/>
        <end position="403"/>
    </location>
</feature>
<evidence type="ECO:0000256" key="2">
    <source>
        <dbReference type="ARBA" id="ARBA00009749"/>
    </source>
</evidence>
<feature type="transmembrane region" description="Helical" evidence="9">
    <location>
        <begin position="201"/>
        <end position="219"/>
    </location>
</feature>
<keyword evidence="4 9" id="KW-0812">Transmembrane</keyword>
<evidence type="ECO:0000256" key="1">
    <source>
        <dbReference type="ARBA" id="ARBA00004141"/>
    </source>
</evidence>
<dbReference type="InterPro" id="IPR006667">
    <property type="entry name" value="SLC41_membr_dom"/>
</dbReference>
<organism evidence="11 12">
    <name type="scientific">Ditylenchus dipsaci</name>
    <dbReference type="NCBI Taxonomy" id="166011"/>
    <lineage>
        <taxon>Eukaryota</taxon>
        <taxon>Metazoa</taxon>
        <taxon>Ecdysozoa</taxon>
        <taxon>Nematoda</taxon>
        <taxon>Chromadorea</taxon>
        <taxon>Rhabditida</taxon>
        <taxon>Tylenchina</taxon>
        <taxon>Tylenchomorpha</taxon>
        <taxon>Sphaerularioidea</taxon>
        <taxon>Anguinidae</taxon>
        <taxon>Anguininae</taxon>
        <taxon>Ditylenchus</taxon>
    </lineage>
</organism>
<evidence type="ECO:0000256" key="9">
    <source>
        <dbReference type="SAM" id="Phobius"/>
    </source>
</evidence>
<keyword evidence="5" id="KW-0460">Magnesium</keyword>
<dbReference type="AlphaFoldDB" id="A0A915DGI5"/>
<feature type="transmembrane region" description="Helical" evidence="9">
    <location>
        <begin position="423"/>
        <end position="450"/>
    </location>
</feature>
<evidence type="ECO:0000256" key="5">
    <source>
        <dbReference type="ARBA" id="ARBA00022842"/>
    </source>
</evidence>
<feature type="transmembrane region" description="Helical" evidence="9">
    <location>
        <begin position="52"/>
        <end position="74"/>
    </location>
</feature>
<reference evidence="12" key="1">
    <citation type="submission" date="2022-11" db="UniProtKB">
        <authorList>
            <consortium name="WormBaseParasite"/>
        </authorList>
    </citation>
    <scope>IDENTIFICATION</scope>
</reference>
<feature type="transmembrane region" description="Helical" evidence="9">
    <location>
        <begin position="353"/>
        <end position="376"/>
    </location>
</feature>
<feature type="transmembrane region" description="Helical" evidence="9">
    <location>
        <begin position="266"/>
        <end position="285"/>
    </location>
</feature>
<dbReference type="InterPro" id="IPR045349">
    <property type="entry name" value="SLC41A1-3"/>
</dbReference>
<sequence length="454" mass="49642">MEGHFETAVGDYLEHDPSLSINDVTVSSSSEDIVIDIENEEKIQDCDSLKTFLWQTIPPFMLAGVGMVGAGALFDSASNQEFMRAGALNLVPALLGLNGNLQMTLASRISTMANLGFIDKKKQQLWALVCNVGLIQVQAIIVSLIAAIVVIVLQNMFNLSLAVWLMASATLTLSIGSILLASIMVLLTVVAKKFNINPDNIATPLAGTTGDVTTIYLFIKIASYFYENREIHLTVHCLILAILLFSTIGWIWIASRQKVTLQVLKYGWGAILSAMCFSSGSGAILDKSTSQFDNLAKFQTVINGVGGNLVAIHSSKISTYLHKFADKGELPANTLLTYFNPIKTFNCKNKESIQGAILLVLTIPAQLILAFSVHFLNGLPFDWLFMALYLGASLVQVALLLYICQWLCRTFWVLKCNPDTNSIPILTALGDLFGTVLLFCAFYICSLLNLKKTM</sequence>
<dbReference type="SUPFAM" id="SSF161093">
    <property type="entry name" value="MgtE membrane domain-like"/>
    <property type="match status" value="2"/>
</dbReference>
<evidence type="ECO:0000256" key="4">
    <source>
        <dbReference type="ARBA" id="ARBA00022692"/>
    </source>
</evidence>
<name>A0A915DGI5_9BILA</name>
<comment type="similarity">
    <text evidence="2">Belongs to the SLC41A transporter family.</text>
</comment>
<evidence type="ECO:0000256" key="8">
    <source>
        <dbReference type="ARBA" id="ARBA00023136"/>
    </source>
</evidence>
<dbReference type="GO" id="GO:0005886">
    <property type="term" value="C:plasma membrane"/>
    <property type="evidence" value="ECO:0007669"/>
    <property type="project" value="TreeGrafter"/>
</dbReference>
<feature type="domain" description="SLC41A/MgtE integral membrane" evidence="10">
    <location>
        <begin position="91"/>
        <end position="219"/>
    </location>
</feature>
<dbReference type="GO" id="GO:0008324">
    <property type="term" value="F:monoatomic cation transmembrane transporter activity"/>
    <property type="evidence" value="ECO:0007669"/>
    <property type="project" value="InterPro"/>
</dbReference>
<feature type="transmembrane region" description="Helical" evidence="9">
    <location>
        <begin position="231"/>
        <end position="254"/>
    </location>
</feature>
<feature type="domain" description="SLC41A/MgtE integral membrane" evidence="10">
    <location>
        <begin position="300"/>
        <end position="440"/>
    </location>
</feature>
<evidence type="ECO:0000256" key="3">
    <source>
        <dbReference type="ARBA" id="ARBA00022448"/>
    </source>
</evidence>
<dbReference type="PANTHER" id="PTHR16228:SF21">
    <property type="entry name" value="SLC41A_MGTE INTEGRAL MEMBRANE DOMAIN-CONTAINING PROTEIN"/>
    <property type="match status" value="1"/>
</dbReference>
<keyword evidence="7" id="KW-0406">Ion transport</keyword>
<keyword evidence="6 9" id="KW-1133">Transmembrane helix</keyword>
<feature type="transmembrane region" description="Helical" evidence="9">
    <location>
        <begin position="164"/>
        <end position="189"/>
    </location>
</feature>
<accession>A0A915DGI5</accession>
<dbReference type="Proteomes" id="UP000887574">
    <property type="component" value="Unplaced"/>
</dbReference>
<comment type="subcellular location">
    <subcellularLocation>
        <location evidence="1">Membrane</location>
        <topology evidence="1">Multi-pass membrane protein</topology>
    </subcellularLocation>
</comment>
<evidence type="ECO:0000259" key="10">
    <source>
        <dbReference type="Pfam" id="PF01769"/>
    </source>
</evidence>
<protein>
    <submittedName>
        <fullName evidence="12">SLC41A/MgtE integral membrane domain-containing protein</fullName>
    </submittedName>
</protein>
<evidence type="ECO:0000313" key="11">
    <source>
        <dbReference type="Proteomes" id="UP000887574"/>
    </source>
</evidence>
<proteinExistence type="inferred from homology"/>
<evidence type="ECO:0000256" key="7">
    <source>
        <dbReference type="ARBA" id="ARBA00023065"/>
    </source>
</evidence>
<dbReference type="Pfam" id="PF01769">
    <property type="entry name" value="MgtE"/>
    <property type="match status" value="2"/>
</dbReference>
<keyword evidence="11" id="KW-1185">Reference proteome</keyword>
<evidence type="ECO:0000313" key="12">
    <source>
        <dbReference type="WBParaSite" id="jg19665.1"/>
    </source>
</evidence>
<dbReference type="Gene3D" id="1.10.357.20">
    <property type="entry name" value="SLC41 divalent cation transporters, integral membrane domain"/>
    <property type="match status" value="2"/>
</dbReference>